<dbReference type="Proteomes" id="UP000015241">
    <property type="component" value="Unassembled WGS sequence"/>
</dbReference>
<dbReference type="AlphaFoldDB" id="S8EA15"/>
<name>S8EA15_FOMSC</name>
<proteinExistence type="predicted"/>
<keyword evidence="2" id="KW-1185">Reference proteome</keyword>
<organism evidence="1 2">
    <name type="scientific">Fomitopsis schrenkii</name>
    <name type="common">Brown rot fungus</name>
    <dbReference type="NCBI Taxonomy" id="2126942"/>
    <lineage>
        <taxon>Eukaryota</taxon>
        <taxon>Fungi</taxon>
        <taxon>Dikarya</taxon>
        <taxon>Basidiomycota</taxon>
        <taxon>Agaricomycotina</taxon>
        <taxon>Agaricomycetes</taxon>
        <taxon>Polyporales</taxon>
        <taxon>Fomitopsis</taxon>
    </lineage>
</organism>
<evidence type="ECO:0000313" key="2">
    <source>
        <dbReference type="Proteomes" id="UP000015241"/>
    </source>
</evidence>
<sequence length="64" mass="7028">MREDQKNYATDTILHDRRSTKQWDDTDNTCTTGTGGRTMTAAALEWLVIGDLAIGTASSYDLAC</sequence>
<dbReference type="EMBL" id="KE504139">
    <property type="protein sequence ID" value="EPT01817.1"/>
    <property type="molecule type" value="Genomic_DNA"/>
</dbReference>
<dbReference type="HOGENOM" id="CLU_2867667_0_0_1"/>
<dbReference type="InParanoid" id="S8EA15"/>
<reference evidence="1 2" key="1">
    <citation type="journal article" date="2012" name="Science">
        <title>The Paleozoic origin of enzymatic lignin decomposition reconstructed from 31 fungal genomes.</title>
        <authorList>
            <person name="Floudas D."/>
            <person name="Binder M."/>
            <person name="Riley R."/>
            <person name="Barry K."/>
            <person name="Blanchette R.A."/>
            <person name="Henrissat B."/>
            <person name="Martinez A.T."/>
            <person name="Otillar R."/>
            <person name="Spatafora J.W."/>
            <person name="Yadav J.S."/>
            <person name="Aerts A."/>
            <person name="Benoit I."/>
            <person name="Boyd A."/>
            <person name="Carlson A."/>
            <person name="Copeland A."/>
            <person name="Coutinho P.M."/>
            <person name="de Vries R.P."/>
            <person name="Ferreira P."/>
            <person name="Findley K."/>
            <person name="Foster B."/>
            <person name="Gaskell J."/>
            <person name="Glotzer D."/>
            <person name="Gorecki P."/>
            <person name="Heitman J."/>
            <person name="Hesse C."/>
            <person name="Hori C."/>
            <person name="Igarashi K."/>
            <person name="Jurgens J.A."/>
            <person name="Kallen N."/>
            <person name="Kersten P."/>
            <person name="Kohler A."/>
            <person name="Kuees U."/>
            <person name="Kumar T.K.A."/>
            <person name="Kuo A."/>
            <person name="LaButti K."/>
            <person name="Larrondo L.F."/>
            <person name="Lindquist E."/>
            <person name="Ling A."/>
            <person name="Lombard V."/>
            <person name="Lucas S."/>
            <person name="Lundell T."/>
            <person name="Martin R."/>
            <person name="McLaughlin D.J."/>
            <person name="Morgenstern I."/>
            <person name="Morin E."/>
            <person name="Murat C."/>
            <person name="Nagy L.G."/>
            <person name="Nolan M."/>
            <person name="Ohm R.A."/>
            <person name="Patyshakuliyeva A."/>
            <person name="Rokas A."/>
            <person name="Ruiz-Duenas F.J."/>
            <person name="Sabat G."/>
            <person name="Salamov A."/>
            <person name="Samejima M."/>
            <person name="Schmutz J."/>
            <person name="Slot J.C."/>
            <person name="St John F."/>
            <person name="Stenlid J."/>
            <person name="Sun H."/>
            <person name="Sun S."/>
            <person name="Syed K."/>
            <person name="Tsang A."/>
            <person name="Wiebenga A."/>
            <person name="Young D."/>
            <person name="Pisabarro A."/>
            <person name="Eastwood D.C."/>
            <person name="Martin F."/>
            <person name="Cullen D."/>
            <person name="Grigoriev I.V."/>
            <person name="Hibbett D.S."/>
        </authorList>
    </citation>
    <scope>NUCLEOTIDE SEQUENCE</scope>
    <source>
        <strain evidence="2">FP-58527</strain>
    </source>
</reference>
<evidence type="ECO:0000313" key="1">
    <source>
        <dbReference type="EMBL" id="EPT01817.1"/>
    </source>
</evidence>
<gene>
    <name evidence="1" type="ORF">FOMPIDRAFT_162074</name>
</gene>
<protein>
    <submittedName>
        <fullName evidence="1">Uncharacterized protein</fullName>
    </submittedName>
</protein>
<accession>S8EA15</accession>